<name>A0ABY7SN89_9RHOB</name>
<feature type="chain" id="PRO_5047076922" description="Peptidase inhibitor I78 family protein" evidence="1">
    <location>
        <begin position="18"/>
        <end position="89"/>
    </location>
</feature>
<dbReference type="Gene3D" id="3.30.10.10">
    <property type="entry name" value="Trypsin Inhibitor V, subunit A"/>
    <property type="match status" value="1"/>
</dbReference>
<organism evidence="2 3">
    <name type="scientific">Paracoccus fistulariae</name>
    <dbReference type="NCBI Taxonomy" id="658446"/>
    <lineage>
        <taxon>Bacteria</taxon>
        <taxon>Pseudomonadati</taxon>
        <taxon>Pseudomonadota</taxon>
        <taxon>Alphaproteobacteria</taxon>
        <taxon>Rhodobacterales</taxon>
        <taxon>Paracoccaceae</taxon>
        <taxon>Paracoccus</taxon>
    </lineage>
</organism>
<keyword evidence="3" id="KW-1185">Reference proteome</keyword>
<dbReference type="PROSITE" id="PS51257">
    <property type="entry name" value="PROKAR_LIPOPROTEIN"/>
    <property type="match status" value="1"/>
</dbReference>
<reference evidence="2 3" key="1">
    <citation type="submission" date="2021-01" db="EMBL/GenBank/DDBJ databases">
        <title>Biogeographic distribution of Paracoccus.</title>
        <authorList>
            <person name="Hollensteiner J."/>
            <person name="Leineberger J."/>
            <person name="Brinkhoff T."/>
            <person name="Daniel R."/>
        </authorList>
    </citation>
    <scope>NUCLEOTIDE SEQUENCE [LARGE SCALE GENOMIC DNA]</scope>
    <source>
        <strain evidence="2 3">KCTC 22803</strain>
    </source>
</reference>
<evidence type="ECO:0000313" key="2">
    <source>
        <dbReference type="EMBL" id="WCR08364.1"/>
    </source>
</evidence>
<sequence>MKMSFLSRIIVPLVAISAISGCNSTSSVRSCAEARQQVQVGTNIGDITLPSGIPTRVISPGMAMTEDYSPNRLNVFVDDKGWIARVTCG</sequence>
<dbReference type="Pfam" id="PF11720">
    <property type="entry name" value="Inhibitor_I78"/>
    <property type="match status" value="1"/>
</dbReference>
<dbReference type="EMBL" id="CP067136">
    <property type="protein sequence ID" value="WCR08364.1"/>
    <property type="molecule type" value="Genomic_DNA"/>
</dbReference>
<feature type="signal peptide" evidence="1">
    <location>
        <begin position="1"/>
        <end position="17"/>
    </location>
</feature>
<dbReference type="RefSeq" id="WP_271883191.1">
    <property type="nucleotide sequence ID" value="NZ_CP067136.1"/>
</dbReference>
<dbReference type="Proteomes" id="UP001219349">
    <property type="component" value="Chromosome"/>
</dbReference>
<evidence type="ECO:0000256" key="1">
    <source>
        <dbReference type="SAM" id="SignalP"/>
    </source>
</evidence>
<evidence type="ECO:0008006" key="4">
    <source>
        <dbReference type="Google" id="ProtNLM"/>
    </source>
</evidence>
<evidence type="ECO:0000313" key="3">
    <source>
        <dbReference type="Proteomes" id="UP001219349"/>
    </source>
</evidence>
<dbReference type="InterPro" id="IPR021719">
    <property type="entry name" value="Prot_inh_I78"/>
</dbReference>
<keyword evidence="1" id="KW-0732">Signal</keyword>
<accession>A0ABY7SN89</accession>
<protein>
    <recommendedName>
        <fullName evidence="4">Peptidase inhibitor I78 family protein</fullName>
    </recommendedName>
</protein>
<proteinExistence type="predicted"/>
<gene>
    <name evidence="2" type="ORF">JHX87_05980</name>
</gene>